<reference evidence="1 2" key="1">
    <citation type="submission" date="2012-05" db="EMBL/GenBank/DDBJ databases">
        <authorList>
            <person name="Weinstock G."/>
            <person name="Sodergren E."/>
            <person name="Lobos E.A."/>
            <person name="Fulton L."/>
            <person name="Fulton R."/>
            <person name="Courtney L."/>
            <person name="Fronick C."/>
            <person name="O'Laughlin M."/>
            <person name="Godfrey J."/>
            <person name="Wilson R.M."/>
            <person name="Miner T."/>
            <person name="Farmer C."/>
            <person name="Delehaunty K."/>
            <person name="Cordes M."/>
            <person name="Minx P."/>
            <person name="Tomlinson C."/>
            <person name="Chen J."/>
            <person name="Wollam A."/>
            <person name="Pepin K.H."/>
            <person name="Bhonagiri V."/>
            <person name="Zhang X."/>
            <person name="Suruliraj S."/>
            <person name="Warren W."/>
            <person name="Mitreva M."/>
            <person name="Mardis E.R."/>
            <person name="Wilson R.K."/>
        </authorList>
    </citation>
    <scope>NUCLEOTIDE SEQUENCE [LARGE SCALE GENOMIC DNA]</scope>
    <source>
        <strain evidence="1 2">F0055</strain>
    </source>
</reference>
<sequence>MINLQIFIHFYALPNRFSNDCCHLFFRKRQNDLVDRTLCSYEDKDKR</sequence>
<comment type="caution">
    <text evidence="1">The sequence shown here is derived from an EMBL/GenBank/DDBJ whole genome shotgun (WGS) entry which is preliminary data.</text>
</comment>
<keyword evidence="2" id="KW-1185">Reference proteome</keyword>
<dbReference type="HOGENOM" id="CLU_3171758_0_0_10"/>
<dbReference type="Proteomes" id="UP000010433">
    <property type="component" value="Unassembled WGS sequence"/>
</dbReference>
<accession>L1NLU1</accession>
<dbReference type="AlphaFoldDB" id="L1NLU1"/>
<protein>
    <submittedName>
        <fullName evidence="1">Uncharacterized protein</fullName>
    </submittedName>
</protein>
<name>L1NLU1_9BACT</name>
<organism evidence="1 2">
    <name type="scientific">Hoylesella saccharolytica F0055</name>
    <dbReference type="NCBI Taxonomy" id="1127699"/>
    <lineage>
        <taxon>Bacteria</taxon>
        <taxon>Pseudomonadati</taxon>
        <taxon>Bacteroidota</taxon>
        <taxon>Bacteroidia</taxon>
        <taxon>Bacteroidales</taxon>
        <taxon>Prevotellaceae</taxon>
        <taxon>Hoylesella</taxon>
    </lineage>
</organism>
<dbReference type="EMBL" id="AMEP01000007">
    <property type="protein sequence ID" value="EKY04318.1"/>
    <property type="molecule type" value="Genomic_DNA"/>
</dbReference>
<evidence type="ECO:0000313" key="2">
    <source>
        <dbReference type="Proteomes" id="UP000010433"/>
    </source>
</evidence>
<gene>
    <name evidence="1" type="ORF">HMPREF9151_00036</name>
</gene>
<evidence type="ECO:0000313" key="1">
    <source>
        <dbReference type="EMBL" id="EKY04318.1"/>
    </source>
</evidence>
<proteinExistence type="predicted"/>